<keyword evidence="7" id="KW-0539">Nucleus</keyword>
<evidence type="ECO:0000256" key="8">
    <source>
        <dbReference type="ARBA" id="ARBA00040444"/>
    </source>
</evidence>
<evidence type="ECO:0000256" key="3">
    <source>
        <dbReference type="ARBA" id="ARBA00009466"/>
    </source>
</evidence>
<dbReference type="STRING" id="574566.I0Z7V9"/>
<proteinExistence type="inferred from homology"/>
<name>I0Z7V9_COCSC</name>
<dbReference type="Gene3D" id="1.25.10.10">
    <property type="entry name" value="Leucine-rich Repeat Variant"/>
    <property type="match status" value="2"/>
</dbReference>
<reference evidence="11 12" key="1">
    <citation type="journal article" date="2012" name="Genome Biol.">
        <title>The genome of the polar eukaryotic microalga coccomyxa subellipsoidea reveals traits of cold adaptation.</title>
        <authorList>
            <person name="Blanc G."/>
            <person name="Agarkova I."/>
            <person name="Grimwood J."/>
            <person name="Kuo A."/>
            <person name="Brueggeman A."/>
            <person name="Dunigan D."/>
            <person name="Gurnon J."/>
            <person name="Ladunga I."/>
            <person name="Lindquist E."/>
            <person name="Lucas S."/>
            <person name="Pangilinan J."/>
            <person name="Proschold T."/>
            <person name="Salamov A."/>
            <person name="Schmutz J."/>
            <person name="Weeks D."/>
            <person name="Yamada T."/>
            <person name="Claverie J.M."/>
            <person name="Grigoriev I."/>
            <person name="Van Etten J."/>
            <person name="Lomsadze A."/>
            <person name="Borodovsky M."/>
        </authorList>
    </citation>
    <scope>NUCLEOTIDE SEQUENCE [LARGE SCALE GENOMIC DNA]</scope>
    <source>
        <strain evidence="11 12">C-169</strain>
    </source>
</reference>
<evidence type="ECO:0000313" key="12">
    <source>
        <dbReference type="Proteomes" id="UP000007264"/>
    </source>
</evidence>
<sequence length="1783" mass="190625">MQICSIIEIRDEAALTLREAALRRWGITSAEEKRQLRSYILHLIMRNGSTADDIITSQLTAAVASMLKRGWLESSKEEQHAFFAETEDIAKSQGTPGARRASIKVLEAVVTEFSPATASPLGLPWDYHERCRSSLESDYLQSFFVHASGIARGSAAAAVEGRDEGLCQACMSLLTAILSWDFRQGASPIPVYGDGRTTNNSMLVKPDPAWRDTLLSAEAVDWLIALLNARRGQPESPLAAASRQLLVMFCSISGDIFPKAAEQQRAELGLQHTTSAKDAHLQRMLPAILPCIAPPEAALHRAAANNEAELLDACKALAVLAQVHRASGFVRAIVDDRAGEGGVLSIIADLARACISAGGMSEAAEGTWTAEATDLLLDTWVELLYERVGCISQRSGEGPSDAEAAAAAKVFQALTEGALKDAVDCAHLDEEEGEAADDAGVGAMAGREDWFACAAAVGRASAAFSAGLLTKRIQQKQQHLQHCAAAGQDPAEPLEELHWLTRMAAHLLADSGEGETPLVPMSVAAAAAAAQPGIDPVEGLSHALLGVAGLCLDERARPVVSPRLMEAAASGVARWADTYLMAEDPASAGLANAFGLHGGGPAVLQALVQMANVLLSQFAGEVDLHRVVAARLLPVLTQQATICGCLAHLDAWRALVRAFAEQAEPIRALAGPTVRALAKALTVAAGGLPDQAAAWQYTTHLMHTLTEEVSSIAGRPDLAGIAERPDMMARVGYLLEALRGSVRGTCPKAQPALFSVASAIMNPVVSLQRIYHNQPAISCQLLKLAADVVDAHISFVQVKDAKLLCEWVLHLLQQYSTYNLGQVSLAAAARLRAEAAADSYREVRALIKLLMNLTIRDVVDFGGDSDQPGGQVNIAQVVFLGLGLVIPLVTGELLQFPKLVRSFFNLMSYMLEIYPDHVAGLPEAQMRVVLSTLEFGVNSTDLEVVQGSLEALAALASCHHSAVSSGADGIAAPQGGGSLLGGFMELVIRRLLLEDLGKDTLELAADALFPLILSHTAAFQSLGDKLLASQQDPAAQSGLIRAMNELLTTNGIENSTDRANKRRFRANLTKFVVAARSIAGFHASEVGVKRLAARLMADPNLMSALLEDVLQTCQAFLDLAHGIFFSERWLGLSGSELFADISMHLRSLLKDHVLPLICSIITNAPERKLNDAFDNALSEAFQKLLALGAVKRDVLSALISSTREAFSAWSLTTDSNNSKVLRFFLQHVAKVLAANPIAIRPCLSELAAMLAEIQASFISCMDETDAARAQILAEARSALGKVTAELSTWLFAQHDCAELLSEMVSGQGHMPHASADSRLGLIVSILQTCFSAAADVRLMAVRHSTPELARVHIHAMLSAAVNVAILDGADSEFQCLVSPLMGQLVSLTAALISATPDQMRFDICQELLKMVESLASAVEDALKQASAQAIQPPCVLPALCVAEMLCGLQAKRLAENIVQVVEICQRNSQAAALTAAFAAHCDEIQATPTKLFNAMLTEEHWALQHEAMLALLGFARSPSTDFKAVLPRQLCDEGEEPSAAFVQLLMQYMQRANSGDKDTDDRLSTSACASALSTATAGQHTARLQSLAEKALKVSANREQDIIAMAMEGACQDMAKKGQLLRKELSEKTRKAMEFNIFKQGLKESSAVDASLSPAQVADQLKKSLATSKELHTAMESLVENRKKDRSAQDLWNAVLVTAREVLGLWGVGASFILTGNLLAPLAASVAAGTLRSGFTRVQAPKMRRRRAELLSKLEKSMAQKEKEIAAKKDDLSNDEGKASHDE</sequence>
<feature type="domain" description="Importin N-terminal" evidence="10">
    <location>
        <begin position="8"/>
        <end position="46"/>
    </location>
</feature>
<dbReference type="GO" id="GO:0005643">
    <property type="term" value="C:nuclear pore"/>
    <property type="evidence" value="ECO:0007669"/>
    <property type="project" value="TreeGrafter"/>
</dbReference>
<evidence type="ECO:0000256" key="4">
    <source>
        <dbReference type="ARBA" id="ARBA00022448"/>
    </source>
</evidence>
<evidence type="ECO:0000256" key="5">
    <source>
        <dbReference type="ARBA" id="ARBA00022490"/>
    </source>
</evidence>
<dbReference type="GO" id="GO:0005737">
    <property type="term" value="C:cytoplasm"/>
    <property type="evidence" value="ECO:0007669"/>
    <property type="project" value="UniProtKB-SubCell"/>
</dbReference>
<keyword evidence="6" id="KW-0653">Protein transport</keyword>
<evidence type="ECO:0000256" key="1">
    <source>
        <dbReference type="ARBA" id="ARBA00004123"/>
    </source>
</evidence>
<dbReference type="PROSITE" id="PS50166">
    <property type="entry name" value="IMPORTIN_B_NT"/>
    <property type="match status" value="1"/>
</dbReference>
<evidence type="ECO:0000313" key="11">
    <source>
        <dbReference type="EMBL" id="EIE26728.1"/>
    </source>
</evidence>
<gene>
    <name evidence="11" type="ORF">COCSUDRAFT_46205</name>
</gene>
<dbReference type="GO" id="GO:0031267">
    <property type="term" value="F:small GTPase binding"/>
    <property type="evidence" value="ECO:0007669"/>
    <property type="project" value="InterPro"/>
</dbReference>
<dbReference type="GO" id="GO:0005049">
    <property type="term" value="F:nuclear export signal receptor activity"/>
    <property type="evidence" value="ECO:0007669"/>
    <property type="project" value="InterPro"/>
</dbReference>
<dbReference type="eggNOG" id="KOG4541">
    <property type="taxonomic scope" value="Eukaryota"/>
</dbReference>
<dbReference type="InterPro" id="IPR001494">
    <property type="entry name" value="Importin-beta_N"/>
</dbReference>
<dbReference type="PANTHER" id="PTHR12596">
    <property type="entry name" value="EXPORTIN 4,7-RELATED"/>
    <property type="match status" value="1"/>
</dbReference>
<evidence type="ECO:0000256" key="6">
    <source>
        <dbReference type="ARBA" id="ARBA00022927"/>
    </source>
</evidence>
<dbReference type="InterPro" id="IPR044189">
    <property type="entry name" value="XPO4/7-like"/>
</dbReference>
<evidence type="ECO:0000256" key="2">
    <source>
        <dbReference type="ARBA" id="ARBA00004496"/>
    </source>
</evidence>
<comment type="similarity">
    <text evidence="3">Belongs to the exportin family.</text>
</comment>
<accession>I0Z7V9</accession>
<evidence type="ECO:0000256" key="7">
    <source>
        <dbReference type="ARBA" id="ARBA00023242"/>
    </source>
</evidence>
<feature type="region of interest" description="Disordered" evidence="9">
    <location>
        <begin position="1761"/>
        <end position="1783"/>
    </location>
</feature>
<keyword evidence="5" id="KW-0963">Cytoplasm</keyword>
<organism evidence="11 12">
    <name type="scientific">Coccomyxa subellipsoidea (strain C-169)</name>
    <name type="common">Green microalga</name>
    <dbReference type="NCBI Taxonomy" id="574566"/>
    <lineage>
        <taxon>Eukaryota</taxon>
        <taxon>Viridiplantae</taxon>
        <taxon>Chlorophyta</taxon>
        <taxon>core chlorophytes</taxon>
        <taxon>Trebouxiophyceae</taxon>
        <taxon>Trebouxiophyceae incertae sedis</taxon>
        <taxon>Coccomyxaceae</taxon>
        <taxon>Coccomyxa</taxon>
        <taxon>Coccomyxa subellipsoidea</taxon>
    </lineage>
</organism>
<dbReference type="OrthoDB" id="512632at2759"/>
<dbReference type="Proteomes" id="UP000007264">
    <property type="component" value="Unassembled WGS sequence"/>
</dbReference>
<dbReference type="PANTHER" id="PTHR12596:SF1">
    <property type="entry name" value="EXPORTIN-4"/>
    <property type="match status" value="1"/>
</dbReference>
<dbReference type="GeneID" id="17044738"/>
<evidence type="ECO:0000256" key="9">
    <source>
        <dbReference type="SAM" id="MobiDB-lite"/>
    </source>
</evidence>
<evidence type="ECO:0000259" key="10">
    <source>
        <dbReference type="PROSITE" id="PS50166"/>
    </source>
</evidence>
<comment type="caution">
    <text evidence="11">The sequence shown here is derived from an EMBL/GenBank/DDBJ whole genome shotgun (WGS) entry which is preliminary data.</text>
</comment>
<dbReference type="RefSeq" id="XP_005651272.1">
    <property type="nucleotide sequence ID" value="XM_005651215.1"/>
</dbReference>
<dbReference type="SUPFAM" id="SSF48371">
    <property type="entry name" value="ARM repeat"/>
    <property type="match status" value="1"/>
</dbReference>
<keyword evidence="12" id="KW-1185">Reference proteome</keyword>
<dbReference type="KEGG" id="csl:COCSUDRAFT_46205"/>
<dbReference type="InterPro" id="IPR016024">
    <property type="entry name" value="ARM-type_fold"/>
</dbReference>
<keyword evidence="4" id="KW-0813">Transport</keyword>
<dbReference type="InterPro" id="IPR011989">
    <property type="entry name" value="ARM-like"/>
</dbReference>
<dbReference type="GO" id="GO:0006611">
    <property type="term" value="P:protein export from nucleus"/>
    <property type="evidence" value="ECO:0007669"/>
    <property type="project" value="TreeGrafter"/>
</dbReference>
<comment type="subcellular location">
    <subcellularLocation>
        <location evidence="2">Cytoplasm</location>
    </subcellularLocation>
    <subcellularLocation>
        <location evidence="1">Nucleus</location>
    </subcellularLocation>
</comment>
<dbReference type="EMBL" id="AGSI01000002">
    <property type="protein sequence ID" value="EIE26728.1"/>
    <property type="molecule type" value="Genomic_DNA"/>
</dbReference>
<protein>
    <recommendedName>
        <fullName evidence="8">Exportin-4</fullName>
    </recommendedName>
</protein>